<evidence type="ECO:0000313" key="2">
    <source>
        <dbReference type="Proteomes" id="UP000827872"/>
    </source>
</evidence>
<evidence type="ECO:0000313" key="1">
    <source>
        <dbReference type="EMBL" id="KAH7994990.1"/>
    </source>
</evidence>
<comment type="caution">
    <text evidence="1">The sequence shown here is derived from an EMBL/GenBank/DDBJ whole genome shotgun (WGS) entry which is preliminary data.</text>
</comment>
<organism evidence="1 2">
    <name type="scientific">Sphaerodactylus townsendi</name>
    <dbReference type="NCBI Taxonomy" id="933632"/>
    <lineage>
        <taxon>Eukaryota</taxon>
        <taxon>Metazoa</taxon>
        <taxon>Chordata</taxon>
        <taxon>Craniata</taxon>
        <taxon>Vertebrata</taxon>
        <taxon>Euteleostomi</taxon>
        <taxon>Lepidosauria</taxon>
        <taxon>Squamata</taxon>
        <taxon>Bifurcata</taxon>
        <taxon>Gekkota</taxon>
        <taxon>Sphaerodactylidae</taxon>
        <taxon>Sphaerodactylus</taxon>
    </lineage>
</organism>
<gene>
    <name evidence="1" type="ORF">K3G42_019773</name>
</gene>
<name>A0ACB8EQX9_9SAUR</name>
<reference evidence="1" key="1">
    <citation type="submission" date="2021-08" db="EMBL/GenBank/DDBJ databases">
        <title>The first chromosome-level gecko genome reveals the dynamic sex chromosomes of Neotropical dwarf geckos (Sphaerodactylidae: Sphaerodactylus).</title>
        <authorList>
            <person name="Pinto B.J."/>
            <person name="Keating S.E."/>
            <person name="Gamble T."/>
        </authorList>
    </citation>
    <scope>NUCLEOTIDE SEQUENCE</scope>
    <source>
        <strain evidence="1">TG3544</strain>
    </source>
</reference>
<protein>
    <submittedName>
        <fullName evidence="1">Uncharacterized protein</fullName>
    </submittedName>
</protein>
<sequence>MTLFNPTQRWEDCQHEAVLGTANGQSGATEQLASPTDPAYHLQRCHAEEPQGRSGPWRLLQWWPRAPGAVPRLRASPPEARGQACPETAALWLVISQGGGANSRERTALQAPRRCARLIGLLQGSSSKLSIATSQRHCFGRLPLPLSLWMEKKMGMRLSHICCLFYQLGFLSNGITSGLQPLEESEEWEIVYPALWSRVQQESTGGSGAGGNCSPDGNCGNSSGNISTASASTQGMGSSREVRSVSSSSAGQLQLAERDLEDEGSEDEYESQEFYHWSPLPQGYNATFQLPPSPPQAPPLEDGDELLLRIPAFAQELYLLLKRDSRFLAPGFAVEERLRSERRSISSSEQTQTERSCYYSGSVLYYPGSFASFSTCGGLNCIIT</sequence>
<dbReference type="EMBL" id="CM037620">
    <property type="protein sequence ID" value="KAH7994990.1"/>
    <property type="molecule type" value="Genomic_DNA"/>
</dbReference>
<proteinExistence type="predicted"/>
<keyword evidence="2" id="KW-1185">Reference proteome</keyword>
<accession>A0ACB8EQX9</accession>
<dbReference type="Proteomes" id="UP000827872">
    <property type="component" value="Linkage Group LG07"/>
</dbReference>